<comment type="caution">
    <text evidence="2">The sequence shown here is derived from an EMBL/GenBank/DDBJ whole genome shotgun (WGS) entry which is preliminary data.</text>
</comment>
<organism evidence="2 3">
    <name type="scientific">Triparma strigata</name>
    <dbReference type="NCBI Taxonomy" id="1606541"/>
    <lineage>
        <taxon>Eukaryota</taxon>
        <taxon>Sar</taxon>
        <taxon>Stramenopiles</taxon>
        <taxon>Ochrophyta</taxon>
        <taxon>Bolidophyceae</taxon>
        <taxon>Parmales</taxon>
        <taxon>Triparmaceae</taxon>
        <taxon>Triparma</taxon>
    </lineage>
</organism>
<accession>A0A9W7EN96</accession>
<gene>
    <name evidence="2" type="ORF">TrST_g10457</name>
</gene>
<evidence type="ECO:0000256" key="1">
    <source>
        <dbReference type="SAM" id="MobiDB-lite"/>
    </source>
</evidence>
<keyword evidence="3" id="KW-1185">Reference proteome</keyword>
<name>A0A9W7EN96_9STRA</name>
<dbReference type="OrthoDB" id="10520869at2759"/>
<feature type="compositionally biased region" description="Low complexity" evidence="1">
    <location>
        <begin position="201"/>
        <end position="210"/>
    </location>
</feature>
<feature type="region of interest" description="Disordered" evidence="1">
    <location>
        <begin position="185"/>
        <end position="218"/>
    </location>
</feature>
<reference evidence="3" key="1">
    <citation type="journal article" date="2023" name="Commun. Biol.">
        <title>Genome analysis of Parmales, the sister group of diatoms, reveals the evolutionary specialization of diatoms from phago-mixotrophs to photoautotrophs.</title>
        <authorList>
            <person name="Ban H."/>
            <person name="Sato S."/>
            <person name="Yoshikawa S."/>
            <person name="Yamada K."/>
            <person name="Nakamura Y."/>
            <person name="Ichinomiya M."/>
            <person name="Sato N."/>
            <person name="Blanc-Mathieu R."/>
            <person name="Endo H."/>
            <person name="Kuwata A."/>
            <person name="Ogata H."/>
        </authorList>
    </citation>
    <scope>NUCLEOTIDE SEQUENCE [LARGE SCALE GENOMIC DNA]</scope>
    <source>
        <strain evidence="3">NIES 3701</strain>
    </source>
</reference>
<evidence type="ECO:0000313" key="2">
    <source>
        <dbReference type="EMBL" id="GMH83990.1"/>
    </source>
</evidence>
<dbReference type="Proteomes" id="UP001165085">
    <property type="component" value="Unassembled WGS sequence"/>
</dbReference>
<protein>
    <submittedName>
        <fullName evidence="2">Uncharacterized protein</fullName>
    </submittedName>
</protein>
<proteinExistence type="predicted"/>
<evidence type="ECO:0000313" key="3">
    <source>
        <dbReference type="Proteomes" id="UP001165085"/>
    </source>
</evidence>
<sequence>MNYIHPPNRGSTQLREGVIGVLSSLRGSLDGNLHITAEIATCLRESEEFTQPPRVVSMAANEVTKLSPPKVGLGYGTFLLGGGGSWRGAEALPGNIDVKVRGIVSWAMSGPTTLQKPTREKPGIRFRYAYLRAHKDHSETEKEHVEKTGGTLFSLLTLDENGQEEEWLNAKIFCVYQTNKRKSSTLAGAGRSYNNKALPKSSRSPASSPSPTVPTVPPHHALFSSPIINNMSTPVPITPTDIYDAHAPKNARLVHKLDKRFTPQPPTDTTKVLPLLKNITDRCLAALNKFHPDSVACSLIASSIRSWLSKIRLNRSMSFNDVRRERSAKNHKHILSDIAVSGYPVFPQNIGCETPEVIVSNVNSVISCLESEAVVVRQWIIAGWGVDYKQWWEEIDERVKAFEKD</sequence>
<dbReference type="EMBL" id="BRXY01000288">
    <property type="protein sequence ID" value="GMH83990.1"/>
    <property type="molecule type" value="Genomic_DNA"/>
</dbReference>
<dbReference type="AlphaFoldDB" id="A0A9W7EN96"/>